<sequence>MNLSLDHLVINSHFAVEKTADIFRGLGFTLTPRGVHSLGSLNYLIMFPGHYLELVGLPTQGDKIRRELLESPPGIDGLVFASPDAAHTARQLSQAEFSLQPVQSFSREVVSKDARGVARFTTVRLAAGEFPAGRVYFCQHHTPEWVWRPEWLSHQNGVSAIDELTLVADEPEQQKQHFRRLGDTDERFRLTIMHRDEFARRCGGLIQPPAGRDSLFAAIRMRGGDGERIARDAAAMGMPVRREGERLQVALPDLMTLLEFLP</sequence>
<dbReference type="Proteomes" id="UP000294555">
    <property type="component" value="Unassembled WGS sequence"/>
</dbReference>
<protein>
    <submittedName>
        <fullName evidence="2">Glyoxalase-like protein</fullName>
    </submittedName>
</protein>
<comment type="caution">
    <text evidence="2">The sequence shown here is derived from an EMBL/GenBank/DDBJ whole genome shotgun (WGS) entry which is preliminary data.</text>
</comment>
<keyword evidence="3" id="KW-1185">Reference proteome</keyword>
<organism evidence="2 3">
    <name type="scientific">Sodalis ligni</name>
    <dbReference type="NCBI Taxonomy" id="2697027"/>
    <lineage>
        <taxon>Bacteria</taxon>
        <taxon>Pseudomonadati</taxon>
        <taxon>Pseudomonadota</taxon>
        <taxon>Gammaproteobacteria</taxon>
        <taxon>Enterobacterales</taxon>
        <taxon>Bruguierivoracaceae</taxon>
        <taxon>Sodalis</taxon>
    </lineage>
</organism>
<dbReference type="Pfam" id="PF13468">
    <property type="entry name" value="Glyoxalase_3"/>
    <property type="match status" value="1"/>
</dbReference>
<dbReference type="InterPro" id="IPR029068">
    <property type="entry name" value="Glyas_Bleomycin-R_OHBP_Dase"/>
</dbReference>
<name>A0A4R1N7A3_9GAMM</name>
<dbReference type="EMBL" id="SJOI01000001">
    <property type="protein sequence ID" value="TCL03043.1"/>
    <property type="molecule type" value="Genomic_DNA"/>
</dbReference>
<dbReference type="AlphaFoldDB" id="A0A4R1N7A3"/>
<evidence type="ECO:0000313" key="2">
    <source>
        <dbReference type="EMBL" id="TCL03043.1"/>
    </source>
</evidence>
<evidence type="ECO:0000313" key="3">
    <source>
        <dbReference type="Proteomes" id="UP000294555"/>
    </source>
</evidence>
<reference evidence="2 3" key="1">
    <citation type="submission" date="2019-02" db="EMBL/GenBank/DDBJ databases">
        <title>Investigation of anaerobic lignin degradation for improved lignocellulosic biofuels.</title>
        <authorList>
            <person name="Deangelis K."/>
        </authorList>
    </citation>
    <scope>NUCLEOTIDE SEQUENCE [LARGE SCALE GENOMIC DNA]</scope>
    <source>
        <strain evidence="2 3">159R</strain>
    </source>
</reference>
<dbReference type="RefSeq" id="WP_132921944.1">
    <property type="nucleotide sequence ID" value="NZ_SJOI01000001.1"/>
</dbReference>
<dbReference type="Gene3D" id="3.10.180.10">
    <property type="entry name" value="2,3-Dihydroxybiphenyl 1,2-Dioxygenase, domain 1"/>
    <property type="match status" value="1"/>
</dbReference>
<dbReference type="OrthoDB" id="9812467at2"/>
<dbReference type="PANTHER" id="PTHR40265">
    <property type="entry name" value="BLL2707 PROTEIN"/>
    <property type="match status" value="1"/>
</dbReference>
<gene>
    <name evidence="2" type="ORF">EZJ58_1084</name>
</gene>
<dbReference type="InterPro" id="IPR025870">
    <property type="entry name" value="Glyoxalase-like_dom"/>
</dbReference>
<dbReference type="PANTHER" id="PTHR40265:SF1">
    <property type="entry name" value="GLYOXALASE-LIKE DOMAIN-CONTAINING PROTEIN"/>
    <property type="match status" value="1"/>
</dbReference>
<dbReference type="SUPFAM" id="SSF54593">
    <property type="entry name" value="Glyoxalase/Bleomycin resistance protein/Dihydroxybiphenyl dioxygenase"/>
    <property type="match status" value="1"/>
</dbReference>
<feature type="domain" description="Glyoxalase-like" evidence="1">
    <location>
        <begin position="5"/>
        <end position="181"/>
    </location>
</feature>
<evidence type="ECO:0000259" key="1">
    <source>
        <dbReference type="Pfam" id="PF13468"/>
    </source>
</evidence>
<accession>A0A4R1N7A3</accession>
<proteinExistence type="predicted"/>